<keyword evidence="5" id="KW-0472">Membrane</keyword>
<dbReference type="RefSeq" id="WP_003388954.1">
    <property type="nucleotide sequence ID" value="NZ_APBN01000005.1"/>
</dbReference>
<reference evidence="9 10" key="1">
    <citation type="submission" date="2013-03" db="EMBL/GenBank/DDBJ databases">
        <title>Assembly of a new bacterial strain Brevibacillus borstelensis AK1.</title>
        <authorList>
            <person name="Rajan I."/>
            <person name="PoliReddy D."/>
            <person name="Sugumar T."/>
            <person name="Rathinam K."/>
            <person name="Alqarawi S."/>
            <person name="Khalil A.B."/>
            <person name="Sivakumar N."/>
        </authorList>
    </citation>
    <scope>NUCLEOTIDE SEQUENCE [LARGE SCALE GENOMIC DNA]</scope>
    <source>
        <strain evidence="9 10">AK1</strain>
    </source>
</reference>
<keyword evidence="3" id="KW-1003">Cell membrane</keyword>
<dbReference type="EMBL" id="APBN01000005">
    <property type="protein sequence ID" value="EMT51946.1"/>
    <property type="molecule type" value="Genomic_DNA"/>
</dbReference>
<dbReference type="PATRIC" id="fig|1300222.3.peg.2909"/>
<dbReference type="Pfam" id="PF02608">
    <property type="entry name" value="Bmp"/>
    <property type="match status" value="1"/>
</dbReference>
<protein>
    <submittedName>
        <fullName evidence="9">ABC transporter substrate binding protein</fullName>
    </submittedName>
</protein>
<dbReference type="SUPFAM" id="SSF53822">
    <property type="entry name" value="Periplasmic binding protein-like I"/>
    <property type="match status" value="1"/>
</dbReference>
<dbReference type="OrthoDB" id="9784230at2"/>
<dbReference type="AlphaFoldDB" id="M8DY44"/>
<evidence type="ECO:0000256" key="6">
    <source>
        <dbReference type="ARBA" id="ARBA00023288"/>
    </source>
</evidence>
<proteinExistence type="inferred from homology"/>
<evidence type="ECO:0000256" key="2">
    <source>
        <dbReference type="ARBA" id="ARBA00008610"/>
    </source>
</evidence>
<dbReference type="PANTHER" id="PTHR34296:SF2">
    <property type="entry name" value="ABC TRANSPORTER GUANOSINE-BINDING PROTEIN NUPN"/>
    <property type="match status" value="1"/>
</dbReference>
<organism evidence="9 10">
    <name type="scientific">Brevibacillus borstelensis AK1</name>
    <dbReference type="NCBI Taxonomy" id="1300222"/>
    <lineage>
        <taxon>Bacteria</taxon>
        <taxon>Bacillati</taxon>
        <taxon>Bacillota</taxon>
        <taxon>Bacilli</taxon>
        <taxon>Bacillales</taxon>
        <taxon>Paenibacillaceae</taxon>
        <taxon>Brevibacillus</taxon>
    </lineage>
</organism>
<feature type="domain" description="ABC transporter substrate-binding protein PnrA-like" evidence="8">
    <location>
        <begin position="53"/>
        <end position="343"/>
    </location>
</feature>
<dbReference type="InterPro" id="IPR028082">
    <property type="entry name" value="Peripla_BP_I"/>
</dbReference>
<comment type="subcellular location">
    <subcellularLocation>
        <location evidence="1">Cell membrane</location>
        <topology evidence="1">Lipid-anchor</topology>
    </subcellularLocation>
</comment>
<evidence type="ECO:0000313" key="10">
    <source>
        <dbReference type="Proteomes" id="UP000012081"/>
    </source>
</evidence>
<dbReference type="STRING" id="1300222.I532_13913"/>
<sequence length="361" mass="38590">MKKSLLGKIGASLLILSMALTGCGGGSGADNAAKPKEASKGDAKTDASAEKKLSVGYYVSGNLGDSGFFDSAKEGLDKAEKELGIEVKTVQGGANQSDWPTGLESMVASKKYEVIVVGTSQMKETTIDLAKRYPEQKFIYFDETITDVPNIYSVRYNQREGSFLAGAFAAMVTTSTDLKAANPDKTIGFLGGMDIPIINDFKAGYEQGAQFIDPEVKVISSFVGDFNNAPKGKELSLAQYNSQNVDIIFTVAGPAGIGGLEAAKESGKYAIGVNSNQNMVQPGHVLTSMLKNVGNSIYRAIDLYKKGDLPFGQNESLGIYEEGVGLAKDDLYNEHVPQAIRDKMDELQVKVVSGEIKIKQD</sequence>
<feature type="chain" id="PRO_5004095576" evidence="7">
    <location>
        <begin position="29"/>
        <end position="361"/>
    </location>
</feature>
<dbReference type="Proteomes" id="UP000012081">
    <property type="component" value="Unassembled WGS sequence"/>
</dbReference>
<dbReference type="CDD" id="cd19964">
    <property type="entry name" value="PBP1_BMP-like"/>
    <property type="match status" value="1"/>
</dbReference>
<accession>M8DY44</accession>
<evidence type="ECO:0000313" key="9">
    <source>
        <dbReference type="EMBL" id="EMT51946.1"/>
    </source>
</evidence>
<evidence type="ECO:0000256" key="5">
    <source>
        <dbReference type="ARBA" id="ARBA00023136"/>
    </source>
</evidence>
<comment type="caution">
    <text evidence="9">The sequence shown here is derived from an EMBL/GenBank/DDBJ whole genome shotgun (WGS) entry which is preliminary data.</text>
</comment>
<dbReference type="InterPro" id="IPR003760">
    <property type="entry name" value="PnrA-like"/>
</dbReference>
<comment type="similarity">
    <text evidence="2">Belongs to the BMP lipoprotein family.</text>
</comment>
<dbReference type="Gene3D" id="3.40.50.2300">
    <property type="match status" value="2"/>
</dbReference>
<dbReference type="PANTHER" id="PTHR34296">
    <property type="entry name" value="TRANSCRIPTIONAL ACTIVATOR PROTEIN MED"/>
    <property type="match status" value="1"/>
</dbReference>
<keyword evidence="4 7" id="KW-0732">Signal</keyword>
<gene>
    <name evidence="9" type="ORF">I532_13913</name>
</gene>
<keyword evidence="10" id="KW-1185">Reference proteome</keyword>
<dbReference type="InterPro" id="IPR050957">
    <property type="entry name" value="BMP_lipoprotein"/>
</dbReference>
<evidence type="ECO:0000256" key="1">
    <source>
        <dbReference type="ARBA" id="ARBA00004193"/>
    </source>
</evidence>
<evidence type="ECO:0000256" key="7">
    <source>
        <dbReference type="SAM" id="SignalP"/>
    </source>
</evidence>
<dbReference type="GO" id="GO:0005886">
    <property type="term" value="C:plasma membrane"/>
    <property type="evidence" value="ECO:0007669"/>
    <property type="project" value="UniProtKB-SubCell"/>
</dbReference>
<evidence type="ECO:0000256" key="3">
    <source>
        <dbReference type="ARBA" id="ARBA00022475"/>
    </source>
</evidence>
<evidence type="ECO:0000256" key="4">
    <source>
        <dbReference type="ARBA" id="ARBA00022729"/>
    </source>
</evidence>
<dbReference type="PROSITE" id="PS51257">
    <property type="entry name" value="PROKAR_LIPOPROTEIN"/>
    <property type="match status" value="1"/>
</dbReference>
<keyword evidence="6" id="KW-0449">Lipoprotein</keyword>
<evidence type="ECO:0000259" key="8">
    <source>
        <dbReference type="Pfam" id="PF02608"/>
    </source>
</evidence>
<name>M8DY44_9BACL</name>
<feature type="signal peptide" evidence="7">
    <location>
        <begin position="1"/>
        <end position="28"/>
    </location>
</feature>